<feature type="chain" id="PRO_5035189789" description="Secreted protein" evidence="1">
    <location>
        <begin position="28"/>
        <end position="92"/>
    </location>
</feature>
<evidence type="ECO:0000313" key="3">
    <source>
        <dbReference type="Proteomes" id="UP000028761"/>
    </source>
</evidence>
<keyword evidence="3" id="KW-1185">Reference proteome</keyword>
<reference evidence="2" key="2">
    <citation type="submission" date="2025-08" db="UniProtKB">
        <authorList>
            <consortium name="Ensembl"/>
        </authorList>
    </citation>
    <scope>IDENTIFICATION</scope>
</reference>
<dbReference type="Proteomes" id="UP000028761">
    <property type="component" value="Chromosome 1"/>
</dbReference>
<reference evidence="2" key="3">
    <citation type="submission" date="2025-09" db="UniProtKB">
        <authorList>
            <consortium name="Ensembl"/>
        </authorList>
    </citation>
    <scope>IDENTIFICATION</scope>
</reference>
<accession>A0A8I5NSV4</accession>
<dbReference type="PANTHER" id="PTHR12138">
    <property type="entry name" value="PRIMATE-EXPANDED PROTEIN FAMILY"/>
    <property type="match status" value="1"/>
</dbReference>
<dbReference type="PANTHER" id="PTHR12138:SF152">
    <property type="entry name" value="C2H2-TYPE DOMAIN-CONTAINING PROTEIN"/>
    <property type="match status" value="1"/>
</dbReference>
<dbReference type="AlphaFoldDB" id="A0A8I5NSV4"/>
<evidence type="ECO:0000313" key="2">
    <source>
        <dbReference type="Ensembl" id="ENSPANP00000057651.1"/>
    </source>
</evidence>
<evidence type="ECO:0000256" key="1">
    <source>
        <dbReference type="SAM" id="SignalP"/>
    </source>
</evidence>
<keyword evidence="1" id="KW-0732">Signal</keyword>
<proteinExistence type="predicted"/>
<evidence type="ECO:0008006" key="4">
    <source>
        <dbReference type="Google" id="ProtNLM"/>
    </source>
</evidence>
<protein>
    <recommendedName>
        <fullName evidence="4">Secreted protein</fullName>
    </recommendedName>
</protein>
<sequence>NQYAIRNSTILPVFCFCCFVFLRHCLTLSPGLECNGAILAHCNLHLRVQAILPASASRVAGSTGTRHHTGLIFVFLVETGFYFCIDRVSHVA</sequence>
<dbReference type="GeneTree" id="ENSGT01150000286943"/>
<name>A0A8I5NSV4_PAPAN</name>
<organism evidence="2 3">
    <name type="scientific">Papio anubis</name>
    <name type="common">Olive baboon</name>
    <dbReference type="NCBI Taxonomy" id="9555"/>
    <lineage>
        <taxon>Eukaryota</taxon>
        <taxon>Metazoa</taxon>
        <taxon>Chordata</taxon>
        <taxon>Craniata</taxon>
        <taxon>Vertebrata</taxon>
        <taxon>Euteleostomi</taxon>
        <taxon>Mammalia</taxon>
        <taxon>Eutheria</taxon>
        <taxon>Euarchontoglires</taxon>
        <taxon>Primates</taxon>
        <taxon>Haplorrhini</taxon>
        <taxon>Catarrhini</taxon>
        <taxon>Cercopithecidae</taxon>
        <taxon>Cercopithecinae</taxon>
        <taxon>Papio</taxon>
    </lineage>
</organism>
<dbReference type="Ensembl" id="ENSPANT00000066295.1">
    <property type="protein sequence ID" value="ENSPANP00000057651.1"/>
    <property type="gene ID" value="ENSPANG00000045241.1"/>
</dbReference>
<reference evidence="2 3" key="1">
    <citation type="submission" date="2012-03" db="EMBL/GenBank/DDBJ databases">
        <title>Whole Genome Assembly of Papio anubis.</title>
        <authorList>
            <person name="Liu Y.L."/>
            <person name="Abraham K.A."/>
            <person name="Akbar H.A."/>
            <person name="Ali S.A."/>
            <person name="Anosike U.A."/>
            <person name="Aqrawi P.A."/>
            <person name="Arias F.A."/>
            <person name="Attaway T.A."/>
            <person name="Awwad R.A."/>
            <person name="Babu C.B."/>
            <person name="Bandaranaike D.B."/>
            <person name="Battles P.B."/>
            <person name="Bell A.B."/>
            <person name="Beltran B.B."/>
            <person name="Berhane-Mersha D.B."/>
            <person name="Bess C.B."/>
            <person name="Bickham C.B."/>
            <person name="Bolden T.B."/>
            <person name="Carter K.C."/>
            <person name="Chau D.C."/>
            <person name="Chavez A.C."/>
            <person name="Clerc-Blankenburg K.C."/>
            <person name="Coyle M.C."/>
            <person name="Dao M.D."/>
            <person name="Davila M.L.D."/>
            <person name="Davy-Carroll L.D."/>
            <person name="Denson S.D."/>
            <person name="Dinh H.D."/>
            <person name="Fernandez S.F."/>
            <person name="Fernando P.F."/>
            <person name="Forbes L.F."/>
            <person name="Francis C.F."/>
            <person name="Francisco L.F."/>
            <person name="Fu Q.F."/>
            <person name="Garcia-Iii R.G."/>
            <person name="Garrett T.G."/>
            <person name="Gross S.G."/>
            <person name="Gubbala S.G."/>
            <person name="Hirani K.H."/>
            <person name="Hogues M.H."/>
            <person name="Hollins B.H."/>
            <person name="Jackson L.J."/>
            <person name="Javaid M.J."/>
            <person name="Jhangiani S.J."/>
            <person name="Johnson A.J."/>
            <person name="Johnson B.J."/>
            <person name="Jones J.J."/>
            <person name="Joshi V.J."/>
            <person name="Kalu J.K."/>
            <person name="Khan N.K."/>
            <person name="Korchina V.K."/>
            <person name="Kovar C.K."/>
            <person name="Lago L.L."/>
            <person name="Lara F.L."/>
            <person name="Le T.-K.L."/>
            <person name="Lee S.L."/>
            <person name="Legall-Iii F.L."/>
            <person name="Lemon S.L."/>
            <person name="Liu J.L."/>
            <person name="Liu Y.-S.L."/>
            <person name="Liyanage D.L."/>
            <person name="Lopez J.L."/>
            <person name="Lorensuhewa L.L."/>
            <person name="Mata R.M."/>
            <person name="Mathew T.M."/>
            <person name="Mercado C.M."/>
            <person name="Mercado I.M."/>
            <person name="Morales K.M."/>
            <person name="Morgan M.M."/>
            <person name="Munidasa M.M."/>
            <person name="Ngo D.N."/>
            <person name="Nguyen L.N."/>
            <person name="Nguyen T.N."/>
            <person name="Nguyen N.N."/>
            <person name="Obregon M.O."/>
            <person name="Okwuonu G.O."/>
            <person name="Ongeri F.O."/>
            <person name="Onwere C.O."/>
            <person name="Osifeso I.O."/>
            <person name="Parra A.P."/>
            <person name="Patil S.P."/>
            <person name="Perez A.P."/>
            <person name="Perez Y.P."/>
            <person name="Pham C.P."/>
            <person name="Pu L.-L.P."/>
            <person name="Puazo M.P."/>
            <person name="Quiroz J.Q."/>
            <person name="Rouhana J.R."/>
            <person name="Ruiz M.R."/>
            <person name="Ruiz S.-J.R."/>
            <person name="Saada N.S."/>
            <person name="Santibanez J.S."/>
            <person name="Scheel M.S."/>
            <person name="Schneider B.S."/>
            <person name="Simmons D.S."/>
            <person name="Sisson I.S."/>
            <person name="Tang L.-Y.T."/>
            <person name="Thornton R.T."/>
            <person name="Tisius J.T."/>
            <person name="Toledanes G.T."/>
            <person name="Trejos Z.T."/>
            <person name="Usmani K.U."/>
            <person name="Varghese R.V."/>
            <person name="Vattathil S.V."/>
            <person name="Vee V.V."/>
            <person name="Walker D.W."/>
            <person name="Weissenberger G.W."/>
            <person name="White C.W."/>
            <person name="Williams A.W."/>
            <person name="Woodworth J.W."/>
            <person name="Wright R.W."/>
            <person name="Zhu Y.Z."/>
            <person name="Han Y.H."/>
            <person name="Newsham I.N."/>
            <person name="Nazareth L.N."/>
            <person name="Worley K.W."/>
            <person name="Muzny D.M."/>
            <person name="Rogers J.R."/>
            <person name="Gibbs R.G."/>
        </authorList>
    </citation>
    <scope>NUCLEOTIDE SEQUENCE [LARGE SCALE GENOMIC DNA]</scope>
</reference>
<feature type="signal peptide" evidence="1">
    <location>
        <begin position="1"/>
        <end position="27"/>
    </location>
</feature>